<feature type="region of interest" description="Disordered" evidence="9">
    <location>
        <begin position="1"/>
        <end position="386"/>
    </location>
</feature>
<dbReference type="InterPro" id="IPR013083">
    <property type="entry name" value="Znf_RING/FYVE/PHD"/>
</dbReference>
<feature type="compositionally biased region" description="Low complexity" evidence="9">
    <location>
        <begin position="159"/>
        <end position="175"/>
    </location>
</feature>
<feature type="compositionally biased region" description="Polar residues" evidence="9">
    <location>
        <begin position="633"/>
        <end position="651"/>
    </location>
</feature>
<dbReference type="CDD" id="cd16461">
    <property type="entry name" value="RING-H2_EL5-like"/>
    <property type="match status" value="1"/>
</dbReference>
<evidence type="ECO:0000256" key="2">
    <source>
        <dbReference type="ARBA" id="ARBA00022692"/>
    </source>
</evidence>
<keyword evidence="5" id="KW-0862">Zinc</keyword>
<dbReference type="AlphaFoldDB" id="A0A409XEF0"/>
<dbReference type="Gene3D" id="3.30.40.10">
    <property type="entry name" value="Zinc/RING finger domain, C3HC4 (zinc finger)"/>
    <property type="match status" value="1"/>
</dbReference>
<dbReference type="FunFam" id="3.30.40.10:FF:000728">
    <property type="entry name" value="Unplaced genomic scaffold supercont1.4, whole genome shotgun sequence"/>
    <property type="match status" value="1"/>
</dbReference>
<feature type="region of interest" description="Disordered" evidence="9">
    <location>
        <begin position="1099"/>
        <end position="1118"/>
    </location>
</feature>
<accession>A0A409XEF0</accession>
<keyword evidence="2" id="KW-0812">Transmembrane</keyword>
<feature type="region of interest" description="Disordered" evidence="9">
    <location>
        <begin position="688"/>
        <end position="713"/>
    </location>
</feature>
<dbReference type="InterPro" id="IPR001841">
    <property type="entry name" value="Znf_RING"/>
</dbReference>
<evidence type="ECO:0000313" key="11">
    <source>
        <dbReference type="EMBL" id="PPQ89111.1"/>
    </source>
</evidence>
<comment type="caution">
    <text evidence="11">The sequence shown here is derived from an EMBL/GenBank/DDBJ whole genome shotgun (WGS) entry which is preliminary data.</text>
</comment>
<feature type="domain" description="RING-type" evidence="10">
    <location>
        <begin position="1057"/>
        <end position="1099"/>
    </location>
</feature>
<keyword evidence="7" id="KW-0472">Membrane</keyword>
<evidence type="ECO:0000256" key="6">
    <source>
        <dbReference type="ARBA" id="ARBA00022989"/>
    </source>
</evidence>
<dbReference type="Pfam" id="PF13639">
    <property type="entry name" value="zf-RING_2"/>
    <property type="match status" value="1"/>
</dbReference>
<gene>
    <name evidence="11" type="ORF">CVT25_006483</name>
</gene>
<feature type="compositionally biased region" description="Low complexity" evidence="9">
    <location>
        <begin position="98"/>
        <end position="120"/>
    </location>
</feature>
<keyword evidence="12" id="KW-1185">Reference proteome</keyword>
<evidence type="ECO:0000256" key="8">
    <source>
        <dbReference type="PROSITE-ProRule" id="PRU00175"/>
    </source>
</evidence>
<feature type="compositionally biased region" description="Polar residues" evidence="9">
    <location>
        <begin position="1102"/>
        <end position="1112"/>
    </location>
</feature>
<feature type="compositionally biased region" description="Low complexity" evidence="9">
    <location>
        <begin position="435"/>
        <end position="444"/>
    </location>
</feature>
<feature type="compositionally biased region" description="Polar residues" evidence="9">
    <location>
        <begin position="65"/>
        <end position="78"/>
    </location>
</feature>
<evidence type="ECO:0000256" key="5">
    <source>
        <dbReference type="ARBA" id="ARBA00022833"/>
    </source>
</evidence>
<feature type="compositionally biased region" description="Polar residues" evidence="9">
    <location>
        <begin position="517"/>
        <end position="527"/>
    </location>
</feature>
<dbReference type="InterPro" id="IPR051653">
    <property type="entry name" value="E3_ligase_sorting_rcpt"/>
</dbReference>
<evidence type="ECO:0000256" key="1">
    <source>
        <dbReference type="ARBA" id="ARBA00004167"/>
    </source>
</evidence>
<feature type="compositionally biased region" description="Polar residues" evidence="9">
    <location>
        <begin position="1"/>
        <end position="19"/>
    </location>
</feature>
<dbReference type="PANTHER" id="PTHR47168:SF1">
    <property type="entry name" value="OS02G0798600 PROTEIN"/>
    <property type="match status" value="1"/>
</dbReference>
<keyword evidence="3" id="KW-0479">Metal-binding</keyword>
<dbReference type="Proteomes" id="UP000283269">
    <property type="component" value="Unassembled WGS sequence"/>
</dbReference>
<feature type="compositionally biased region" description="Polar residues" evidence="9">
    <location>
        <begin position="225"/>
        <end position="236"/>
    </location>
</feature>
<reference evidence="11 12" key="1">
    <citation type="journal article" date="2018" name="Evol. Lett.">
        <title>Horizontal gene cluster transfer increased hallucinogenic mushroom diversity.</title>
        <authorList>
            <person name="Reynolds H.T."/>
            <person name="Vijayakumar V."/>
            <person name="Gluck-Thaler E."/>
            <person name="Korotkin H.B."/>
            <person name="Matheny P.B."/>
            <person name="Slot J.C."/>
        </authorList>
    </citation>
    <scope>NUCLEOTIDE SEQUENCE [LARGE SCALE GENOMIC DNA]</scope>
    <source>
        <strain evidence="11 12">2631</strain>
    </source>
</reference>
<dbReference type="SMART" id="SM00184">
    <property type="entry name" value="RING"/>
    <property type="match status" value="1"/>
</dbReference>
<dbReference type="STRING" id="93625.A0A409XEF0"/>
<feature type="region of interest" description="Disordered" evidence="9">
    <location>
        <begin position="736"/>
        <end position="764"/>
    </location>
</feature>
<keyword evidence="4 8" id="KW-0863">Zinc-finger</keyword>
<dbReference type="SUPFAM" id="SSF57850">
    <property type="entry name" value="RING/U-box"/>
    <property type="match status" value="1"/>
</dbReference>
<feature type="region of interest" description="Disordered" evidence="9">
    <location>
        <begin position="487"/>
        <end position="527"/>
    </location>
</feature>
<keyword evidence="6" id="KW-1133">Transmembrane helix</keyword>
<dbReference type="PROSITE" id="PS50089">
    <property type="entry name" value="ZF_RING_2"/>
    <property type="match status" value="1"/>
</dbReference>
<evidence type="ECO:0000256" key="7">
    <source>
        <dbReference type="ARBA" id="ARBA00023136"/>
    </source>
</evidence>
<dbReference type="PANTHER" id="PTHR47168">
    <property type="entry name" value="RING ZINC FINGER DOMAIN SUPERFAMILY PROTEIN-RELATED"/>
    <property type="match status" value="1"/>
</dbReference>
<dbReference type="GO" id="GO:0008270">
    <property type="term" value="F:zinc ion binding"/>
    <property type="evidence" value="ECO:0007669"/>
    <property type="project" value="UniProtKB-KW"/>
</dbReference>
<protein>
    <recommendedName>
        <fullName evidence="10">RING-type domain-containing protein</fullName>
    </recommendedName>
</protein>
<feature type="compositionally biased region" description="Polar residues" evidence="9">
    <location>
        <begin position="205"/>
        <end position="215"/>
    </location>
</feature>
<dbReference type="GO" id="GO:0016020">
    <property type="term" value="C:membrane"/>
    <property type="evidence" value="ECO:0007669"/>
    <property type="project" value="UniProtKB-SubCell"/>
</dbReference>
<evidence type="ECO:0000256" key="9">
    <source>
        <dbReference type="SAM" id="MobiDB-lite"/>
    </source>
</evidence>
<evidence type="ECO:0000259" key="10">
    <source>
        <dbReference type="PROSITE" id="PS50089"/>
    </source>
</evidence>
<dbReference type="OrthoDB" id="8062037at2759"/>
<sequence length="1118" mass="117900">MGQSSSKYHEPTSPTTLAPNNAVAGASTDPQPSSLSEVGARTSDAPGSRRSSVRKSILKFVKPSNIRNRFSSDPSIPSDTKRSWRKSRRWSKAPLDATPDPLESLPTPSTSTTSLTAGPSNPSSSLGEKGKQRDISSSLEEDDGSLEPIAANTGQAAQLSIPSASSHQLSISSSPVGDSPMIDAQVISENVANDAPSSRVVDSASPMQAPSSTIYESERNEVAPTETQALSSSQRLPSSEPQETSPEPRQFPPPGTLVVVQGIVHTTDVSRSSSQTSVANPQPDNSNSSAFRPPSTADLASESRARNRLSTLLRRSASRPPSSGGPITLLEADSLSPPPSTSQVLSEDVIQTRSATPALSEPIDPPREEPSRPTSPPASTTENNVPAISSSSIDVLGTLLSVAAAATAASLLTGSSEPILSSGLATPNPPPPSSTEPIFTSPSSASLPAYHRAHTPIPTNVIPDISAAGRAERMRQAWGTIRERLGLRPSASPLPDVAARNNLQQDDNGDIPLTRPNGDSTSYGTPTDTREIMLAEMARAFNIGLGLNGLGGLASPTSAAESDQSTRDETTESSGENNSAAAPDVHSDSQPASEPGAAGITLPPEGSFERFLVDLQIDLRAALTQVEDDPTSVREQPTPQQASESSETTNSVNVAGQTAEIDVAPATQPGNLEMPELERLNPIEERVPQVSHAEDDSDSDMPSLQAVSDSESEFDEAGMYSCVTISRSNAVAAEYHSAEHGSIDAETQSGPTGEQARPTSRPNRIDASGRINWWRLYRFPPIPSRLDTGGMRPPFPPTSTSNNPVFSAASSEATLTPGRFAATATDSPASTPLPPLYDSTPSSIPTPNTAGGVPPLLQIPLHSVVPVIVVGLQSVNQDWRSDLPPQGDDGIDIFGQAPSDEIHLHNAPHERALDDDLEGWGGQQQDFASLGGARGHGRARGWHSRAANAIRNLRPGRRPAETNTGMPAPLIAPGSRTFLIYVIGGYYPPDHSIVTGGPNILDSFEALLELADLLGQVKPPTVSKDDIDNSGLEIIKAAELVQHEKDGKVSSNCLDRCLICLDDYEPEDPIRVMSCRHAFHKSCVDEWLQKGRNNCPACRSTGVATDNRSPSSMPMPAS</sequence>
<organism evidence="11 12">
    <name type="scientific">Psilocybe cyanescens</name>
    <dbReference type="NCBI Taxonomy" id="93625"/>
    <lineage>
        <taxon>Eukaryota</taxon>
        <taxon>Fungi</taxon>
        <taxon>Dikarya</taxon>
        <taxon>Basidiomycota</taxon>
        <taxon>Agaricomycotina</taxon>
        <taxon>Agaricomycetes</taxon>
        <taxon>Agaricomycetidae</taxon>
        <taxon>Agaricales</taxon>
        <taxon>Agaricineae</taxon>
        <taxon>Strophariaceae</taxon>
        <taxon>Psilocybe</taxon>
    </lineage>
</organism>
<evidence type="ECO:0000313" key="12">
    <source>
        <dbReference type="Proteomes" id="UP000283269"/>
    </source>
</evidence>
<feature type="compositionally biased region" description="Polar residues" evidence="9">
    <location>
        <begin position="267"/>
        <end position="290"/>
    </location>
</feature>
<name>A0A409XEF0_PSICY</name>
<dbReference type="EMBL" id="NHYD01001946">
    <property type="protein sequence ID" value="PPQ89111.1"/>
    <property type="molecule type" value="Genomic_DNA"/>
</dbReference>
<feature type="compositionally biased region" description="Polar residues" evidence="9">
    <location>
        <begin position="745"/>
        <end position="762"/>
    </location>
</feature>
<feature type="compositionally biased region" description="Polar residues" evidence="9">
    <location>
        <begin position="700"/>
        <end position="709"/>
    </location>
</feature>
<feature type="region of interest" description="Disordered" evidence="9">
    <location>
        <begin position="626"/>
        <end position="651"/>
    </location>
</feature>
<evidence type="ECO:0000256" key="4">
    <source>
        <dbReference type="ARBA" id="ARBA00022771"/>
    </source>
</evidence>
<feature type="region of interest" description="Disordered" evidence="9">
    <location>
        <begin position="421"/>
        <end position="447"/>
    </location>
</feature>
<feature type="compositionally biased region" description="Low complexity" evidence="9">
    <location>
        <begin position="308"/>
        <end position="322"/>
    </location>
</feature>
<proteinExistence type="predicted"/>
<dbReference type="InParanoid" id="A0A409XEF0"/>
<comment type="subcellular location">
    <subcellularLocation>
        <location evidence="1">Membrane</location>
        <topology evidence="1">Single-pass membrane protein</topology>
    </subcellularLocation>
</comment>
<feature type="compositionally biased region" description="Low complexity" evidence="9">
    <location>
        <begin position="237"/>
        <end position="248"/>
    </location>
</feature>
<evidence type="ECO:0000256" key="3">
    <source>
        <dbReference type="ARBA" id="ARBA00022723"/>
    </source>
</evidence>
<feature type="compositionally biased region" description="Polar residues" evidence="9">
    <location>
        <begin position="341"/>
        <end position="357"/>
    </location>
</feature>
<feature type="region of interest" description="Disordered" evidence="9">
    <location>
        <begin position="554"/>
        <end position="603"/>
    </location>
</feature>